<dbReference type="PROSITE" id="PS51775">
    <property type="entry name" value="GTD_BINDING"/>
    <property type="match status" value="1"/>
</dbReference>
<protein>
    <recommendedName>
        <fullName evidence="8">GTD-binding domain-containing protein</fullName>
    </recommendedName>
</protein>
<feature type="compositionally biased region" description="Gly residues" evidence="6">
    <location>
        <begin position="690"/>
        <end position="700"/>
    </location>
</feature>
<reference evidence="9" key="1">
    <citation type="submission" date="2020-08" db="EMBL/GenBank/DDBJ databases">
        <title>Plant Genome Project.</title>
        <authorList>
            <person name="Zhang R.-G."/>
        </authorList>
    </citation>
    <scope>NUCLEOTIDE SEQUENCE</scope>
    <source>
        <strain evidence="9">WSP0</strain>
        <tissue evidence="9">Leaf</tissue>
    </source>
</reference>
<dbReference type="InterPro" id="IPR039306">
    <property type="entry name" value="MYOB"/>
</dbReference>
<evidence type="ECO:0000256" key="5">
    <source>
        <dbReference type="SAM" id="Coils"/>
    </source>
</evidence>
<keyword evidence="3 7" id="KW-1133">Transmembrane helix</keyword>
<keyword evidence="10" id="KW-1185">Reference proteome</keyword>
<dbReference type="PANTHER" id="PTHR31448:SF3">
    <property type="entry name" value="MYOSIN-BINDING PROTEIN 2"/>
    <property type="match status" value="1"/>
</dbReference>
<feature type="domain" description="GTD-binding" evidence="8">
    <location>
        <begin position="571"/>
        <end position="669"/>
    </location>
</feature>
<dbReference type="GO" id="GO:0080115">
    <property type="term" value="F:myosin XI tail binding"/>
    <property type="evidence" value="ECO:0007669"/>
    <property type="project" value="UniProtKB-ARBA"/>
</dbReference>
<evidence type="ECO:0000259" key="8">
    <source>
        <dbReference type="PROSITE" id="PS51775"/>
    </source>
</evidence>
<organism evidence="9 10">
    <name type="scientific">Rhododendron griersonianum</name>
    <dbReference type="NCBI Taxonomy" id="479676"/>
    <lineage>
        <taxon>Eukaryota</taxon>
        <taxon>Viridiplantae</taxon>
        <taxon>Streptophyta</taxon>
        <taxon>Embryophyta</taxon>
        <taxon>Tracheophyta</taxon>
        <taxon>Spermatophyta</taxon>
        <taxon>Magnoliopsida</taxon>
        <taxon>eudicotyledons</taxon>
        <taxon>Gunneridae</taxon>
        <taxon>Pentapetalae</taxon>
        <taxon>asterids</taxon>
        <taxon>Ericales</taxon>
        <taxon>Ericaceae</taxon>
        <taxon>Ericoideae</taxon>
        <taxon>Rhodoreae</taxon>
        <taxon>Rhododendron</taxon>
    </lineage>
</organism>
<dbReference type="InterPro" id="IPR007656">
    <property type="entry name" value="GTD-bd"/>
</dbReference>
<keyword evidence="2 7" id="KW-0812">Transmembrane</keyword>
<feature type="coiled-coil region" evidence="5">
    <location>
        <begin position="750"/>
        <end position="777"/>
    </location>
</feature>
<accession>A0AAV6IV48</accession>
<evidence type="ECO:0000256" key="2">
    <source>
        <dbReference type="ARBA" id="ARBA00022692"/>
    </source>
</evidence>
<evidence type="ECO:0000256" key="7">
    <source>
        <dbReference type="SAM" id="Phobius"/>
    </source>
</evidence>
<dbReference type="GO" id="GO:0016020">
    <property type="term" value="C:membrane"/>
    <property type="evidence" value="ECO:0007669"/>
    <property type="project" value="UniProtKB-SubCell"/>
</dbReference>
<name>A0AAV6IV48_9ERIC</name>
<comment type="caution">
    <text evidence="9">The sequence shown here is derived from an EMBL/GenBank/DDBJ whole genome shotgun (WGS) entry which is preliminary data.</text>
</comment>
<comment type="subcellular location">
    <subcellularLocation>
        <location evidence="1">Membrane</location>
        <topology evidence="1">Single-pass membrane protein</topology>
    </subcellularLocation>
</comment>
<evidence type="ECO:0000256" key="3">
    <source>
        <dbReference type="ARBA" id="ARBA00022989"/>
    </source>
</evidence>
<evidence type="ECO:0000256" key="4">
    <source>
        <dbReference type="ARBA" id="ARBA00023136"/>
    </source>
</evidence>
<dbReference type="PANTHER" id="PTHR31448">
    <property type="entry name" value="MYOSIN-BINDING PROTEIN 2"/>
    <property type="match status" value="1"/>
</dbReference>
<keyword evidence="4 7" id="KW-0472">Membrane</keyword>
<evidence type="ECO:0000313" key="10">
    <source>
        <dbReference type="Proteomes" id="UP000823749"/>
    </source>
</evidence>
<sequence length="983" mass="111160">MAANKFATMLHRNTNRLTLILIYAVLEWILIILLLLNSLFSYLIIKFADYFGLKTPCPWCCRIDHFFDSTRNKNSLRDLLCESHAKEISQLGYCSNHQKLARSQDMCEDCSPPQPFSHGISKTLALFPWLKELGRIQNEEEKVGLKCSCCEAWLEKEFLSPCVVLKPSLSDLEYTQNGNLITEPGDEDRIADGNDLDQIRSVSMVDREDEAEVDKDCSVSVPNFGLREIEEAGNGEFFVIEQFKDHNGIEEKGEEENIISEGNKELGLRKHVAETELESGEGDGSNTVEDFISGEKMGQFCEEQDSSIEVPPQHLEFFVGHGGYRLIPVESADSETDESQSNSSVGEEDDDENHVANLCPESGGDRRVEAELSAFEINEEAKFSMIESMEIEEDENSLIFHPKECDLVREVYEHVEPQTSTIHTYDSDVPSVTEDSLQMPINEIEAEVSIGTEIPDVEHTDEFQNQEILPPYTSIDDEPSTSFGCKQVEEELVDVKIMSVEVQGNVMNNQTSLGSELNDIEEERVPDTPTSIENLHLLHKKLLLLEKRESGTEESLDGSMISEFEGGDGVNAIEHLKTALKSERKASHALYAELEEERSASAVAASQTMAMINRLQEEKAAMQMEALQYQRMMDEQSEYDQEALQLLNELMVKREREKEEVERELEVYRKRVLEYESKEKMRILRRSRDGSGGGGGGGGSSCNRSESSFACSSNAGDSDGLSIDLNQEAKEEDGFDQENGNHPNTPVDAVLNLEESLANFEQERLSILEQLKVLEEKLFTFDDDDDDGEEEQHFVDIRPIEEYYKENGNHDFSGEEANGVGNGFHKEMNGKHHQEEIRLVGGKGKRLLPLFDATSAESEATEENGHVNGFHSDEFEASAVKKMELENKSPAIEEEVDHLYERLQALEADREFLKHCISSMKKGEKGMDLLQEILQHLRDLRNVDHRVKNLSDDYGLVDQMQMLIEFRVLKQRSPLCGRGKFLK</sequence>
<dbReference type="Proteomes" id="UP000823749">
    <property type="component" value="Chromosome 9"/>
</dbReference>
<feature type="region of interest" description="Disordered" evidence="6">
    <location>
        <begin position="332"/>
        <end position="363"/>
    </location>
</feature>
<evidence type="ECO:0000256" key="1">
    <source>
        <dbReference type="ARBA" id="ARBA00004167"/>
    </source>
</evidence>
<keyword evidence="5" id="KW-0175">Coiled coil</keyword>
<dbReference type="Pfam" id="PF04576">
    <property type="entry name" value="Zein-binding"/>
    <property type="match status" value="1"/>
</dbReference>
<evidence type="ECO:0000256" key="6">
    <source>
        <dbReference type="SAM" id="MobiDB-lite"/>
    </source>
</evidence>
<evidence type="ECO:0000313" key="9">
    <source>
        <dbReference type="EMBL" id="KAG5532143.1"/>
    </source>
</evidence>
<feature type="coiled-coil region" evidence="5">
    <location>
        <begin position="577"/>
        <end position="678"/>
    </location>
</feature>
<gene>
    <name evidence="9" type="ORF">RHGRI_026680</name>
</gene>
<dbReference type="AlphaFoldDB" id="A0AAV6IV48"/>
<feature type="transmembrane region" description="Helical" evidence="7">
    <location>
        <begin position="20"/>
        <end position="45"/>
    </location>
</feature>
<proteinExistence type="predicted"/>
<dbReference type="EMBL" id="JACTNZ010000009">
    <property type="protein sequence ID" value="KAG5532143.1"/>
    <property type="molecule type" value="Genomic_DNA"/>
</dbReference>
<feature type="coiled-coil region" evidence="5">
    <location>
        <begin position="882"/>
        <end position="909"/>
    </location>
</feature>
<feature type="region of interest" description="Disordered" evidence="6">
    <location>
        <begin position="684"/>
        <end position="722"/>
    </location>
</feature>